<dbReference type="SUPFAM" id="SSF81301">
    <property type="entry name" value="Nucleotidyltransferase"/>
    <property type="match status" value="1"/>
</dbReference>
<dbReference type="KEGG" id="rca:Rcas_1313"/>
<evidence type="ECO:0000313" key="1">
    <source>
        <dbReference type="EMBL" id="ABU57409.1"/>
    </source>
</evidence>
<dbReference type="EMBL" id="CP000804">
    <property type="protein sequence ID" value="ABU57409.1"/>
    <property type="molecule type" value="Genomic_DNA"/>
</dbReference>
<sequence>MQNEPVEVTIMVTSVLESLGVPYLISGSLASALYGMVRTTQDSDIVAEMRLEHLAPFVAALREEFYVDAEMIAESIQHYSSFNIIHRETMFKVDVFIPRPRPFLQSQLARAQRQTFVFETEVCAKFASPEDTILSKLEWYRLGGEVSERQWRDVLGVLKTRAGELDLEYLRKWAGELNVSDLLERALKEAE</sequence>
<dbReference type="InterPro" id="IPR043519">
    <property type="entry name" value="NT_sf"/>
</dbReference>
<reference evidence="1 2" key="1">
    <citation type="submission" date="2007-08" db="EMBL/GenBank/DDBJ databases">
        <title>Complete sequence of Roseiflexus castenholzii DSM 13941.</title>
        <authorList>
            <consortium name="US DOE Joint Genome Institute"/>
            <person name="Copeland A."/>
            <person name="Lucas S."/>
            <person name="Lapidus A."/>
            <person name="Barry K."/>
            <person name="Glavina del Rio T."/>
            <person name="Dalin E."/>
            <person name="Tice H."/>
            <person name="Pitluck S."/>
            <person name="Thompson L.S."/>
            <person name="Brettin T."/>
            <person name="Bruce D."/>
            <person name="Detter J.C."/>
            <person name="Han C."/>
            <person name="Tapia R."/>
            <person name="Schmutz J."/>
            <person name="Larimer F."/>
            <person name="Land M."/>
            <person name="Hauser L."/>
            <person name="Kyrpides N."/>
            <person name="Mikhailova N."/>
            <person name="Bryant D.A."/>
            <person name="Hanada S."/>
            <person name="Tsukatani Y."/>
            <person name="Richardson P."/>
        </authorList>
    </citation>
    <scope>NUCLEOTIDE SEQUENCE [LARGE SCALE GENOMIC DNA]</scope>
    <source>
        <strain evidence="2">DSM 13941 / HLO8</strain>
    </source>
</reference>
<dbReference type="HOGENOM" id="CLU_118457_0_0_0"/>
<dbReference type="STRING" id="383372.Rcas_1313"/>
<dbReference type="AlphaFoldDB" id="A7NIV1"/>
<dbReference type="eggNOG" id="ENOG502Z98B">
    <property type="taxonomic scope" value="Bacteria"/>
</dbReference>
<dbReference type="Proteomes" id="UP000000263">
    <property type="component" value="Chromosome"/>
</dbReference>
<keyword evidence="2" id="KW-1185">Reference proteome</keyword>
<name>A7NIV1_ROSCS</name>
<accession>A7NIV1</accession>
<evidence type="ECO:0000313" key="2">
    <source>
        <dbReference type="Proteomes" id="UP000000263"/>
    </source>
</evidence>
<organism evidence="1 2">
    <name type="scientific">Roseiflexus castenholzii (strain DSM 13941 / HLO8)</name>
    <dbReference type="NCBI Taxonomy" id="383372"/>
    <lineage>
        <taxon>Bacteria</taxon>
        <taxon>Bacillati</taxon>
        <taxon>Chloroflexota</taxon>
        <taxon>Chloroflexia</taxon>
        <taxon>Chloroflexales</taxon>
        <taxon>Roseiflexineae</taxon>
        <taxon>Roseiflexaceae</taxon>
        <taxon>Roseiflexus</taxon>
    </lineage>
</organism>
<dbReference type="RefSeq" id="WP_012119839.1">
    <property type="nucleotide sequence ID" value="NC_009767.1"/>
</dbReference>
<dbReference type="OrthoDB" id="146765at2"/>
<protein>
    <submittedName>
        <fullName evidence="1">Uncharacterized protein</fullName>
    </submittedName>
</protein>
<gene>
    <name evidence="1" type="ordered locus">Rcas_1313</name>
</gene>
<proteinExistence type="predicted"/>
<dbReference type="Gene3D" id="3.30.460.40">
    <property type="match status" value="1"/>
</dbReference>